<dbReference type="InterPro" id="IPR003593">
    <property type="entry name" value="AAA+_ATPase"/>
</dbReference>
<evidence type="ECO:0000313" key="6">
    <source>
        <dbReference type="EMBL" id="BAL52621.1"/>
    </source>
</evidence>
<dbReference type="SUPFAM" id="SSF52540">
    <property type="entry name" value="P-loop containing nucleoside triphosphate hydrolases"/>
    <property type="match status" value="1"/>
</dbReference>
<evidence type="ECO:0000256" key="1">
    <source>
        <dbReference type="ARBA" id="ARBA00022448"/>
    </source>
</evidence>
<dbReference type="GO" id="GO:0016887">
    <property type="term" value="F:ATP hydrolysis activity"/>
    <property type="evidence" value="ECO:0007669"/>
    <property type="project" value="InterPro"/>
</dbReference>
<dbReference type="GO" id="GO:0005886">
    <property type="term" value="C:plasma membrane"/>
    <property type="evidence" value="ECO:0007669"/>
    <property type="project" value="TreeGrafter"/>
</dbReference>
<dbReference type="InterPro" id="IPR017911">
    <property type="entry name" value="MacB-like_ATP-bd"/>
</dbReference>
<feature type="domain" description="ABC transporter" evidence="4">
    <location>
        <begin position="5"/>
        <end position="227"/>
    </location>
</feature>
<dbReference type="AlphaFoldDB" id="H5S8Y5"/>
<protein>
    <submittedName>
        <fullName evidence="6">ABC transport system ATP-binding protein</fullName>
    </submittedName>
</protein>
<dbReference type="InterPro" id="IPR027417">
    <property type="entry name" value="P-loop_NTPase"/>
</dbReference>
<dbReference type="CDD" id="cd03255">
    <property type="entry name" value="ABC_MJ0796_LolCDE_FtsE"/>
    <property type="match status" value="1"/>
</dbReference>
<evidence type="ECO:0000256" key="2">
    <source>
        <dbReference type="ARBA" id="ARBA00022741"/>
    </source>
</evidence>
<dbReference type="InterPro" id="IPR017871">
    <property type="entry name" value="ABC_transporter-like_CS"/>
</dbReference>
<keyword evidence="3 6" id="KW-0067">ATP-binding</keyword>
<dbReference type="FunFam" id="3.40.50.300:FF:000032">
    <property type="entry name" value="Export ABC transporter ATP-binding protein"/>
    <property type="match status" value="1"/>
</dbReference>
<evidence type="ECO:0000256" key="3">
    <source>
        <dbReference type="ARBA" id="ARBA00022840"/>
    </source>
</evidence>
<reference evidence="6" key="2">
    <citation type="journal article" date="2012" name="PLoS ONE">
        <title>A Deeply Branching Thermophilic Bacterium with an Ancient Acetyl-CoA Pathway Dominates a Subsurface Ecosystem.</title>
        <authorList>
            <person name="Takami H."/>
            <person name="Noguchi H."/>
            <person name="Takaki Y."/>
            <person name="Uchiyama I."/>
            <person name="Toyoda A."/>
            <person name="Nishi S."/>
            <person name="Chee G.-J."/>
            <person name="Arai W."/>
            <person name="Nunoura T."/>
            <person name="Itoh T."/>
            <person name="Hattori M."/>
            <person name="Takai K."/>
        </authorList>
    </citation>
    <scope>NUCLEOTIDE SEQUENCE</scope>
</reference>
<dbReference type="GO" id="GO:0022857">
    <property type="term" value="F:transmembrane transporter activity"/>
    <property type="evidence" value="ECO:0007669"/>
    <property type="project" value="UniProtKB-ARBA"/>
</dbReference>
<dbReference type="EMBL" id="AP011634">
    <property type="protein sequence ID" value="BAL52621.1"/>
    <property type="molecule type" value="Genomic_DNA"/>
</dbReference>
<dbReference type="Gene3D" id="3.40.50.300">
    <property type="entry name" value="P-loop containing nucleotide triphosphate hydrolases"/>
    <property type="match status" value="1"/>
</dbReference>
<dbReference type="InterPro" id="IPR003439">
    <property type="entry name" value="ABC_transporter-like_ATP-bd"/>
</dbReference>
<evidence type="ECO:0000313" key="5">
    <source>
        <dbReference type="EMBL" id="BAL52488.1"/>
    </source>
</evidence>
<keyword evidence="2" id="KW-0547">Nucleotide-binding</keyword>
<accession>H5S8Y5</accession>
<dbReference type="PROSITE" id="PS50893">
    <property type="entry name" value="ABC_TRANSPORTER_2"/>
    <property type="match status" value="1"/>
</dbReference>
<dbReference type="PANTHER" id="PTHR24220:SF86">
    <property type="entry name" value="ABC TRANSPORTER ABCH.1"/>
    <property type="match status" value="1"/>
</dbReference>
<sequence>MGELFALHNVTKIYKMDEVEVRALNGVSCAIQQGEFVAIMGPSGSGKSTVMHLLGCLDRPTLGQIFLEGVDLAGATDDQLAEIRNVKIGFVFQQFHLLPRESALRNVETPAIYARMKRSERVRKAKELLERVGLGDRLFHFPSQLSGGERQRVAIARALMNDPAIVLADEPTGNLDTKTGEEILALFKSLHQEGRTVVLVTHDRRVASYASRIVHMQDGRIIREESVK</sequence>
<dbReference type="PANTHER" id="PTHR24220">
    <property type="entry name" value="IMPORT ATP-BINDING PROTEIN"/>
    <property type="match status" value="1"/>
</dbReference>
<dbReference type="InterPro" id="IPR015854">
    <property type="entry name" value="ABC_transpr_LolD-like"/>
</dbReference>
<dbReference type="GO" id="GO:0098796">
    <property type="term" value="C:membrane protein complex"/>
    <property type="evidence" value="ECO:0007669"/>
    <property type="project" value="UniProtKB-ARBA"/>
</dbReference>
<dbReference type="EMBL" id="AP011629">
    <property type="protein sequence ID" value="BAL52488.1"/>
    <property type="molecule type" value="Genomic_DNA"/>
</dbReference>
<reference evidence="6" key="1">
    <citation type="journal article" date="2005" name="Environ. Microbiol.">
        <title>Genetic and functional properties of uncultivated thermophilic crenarchaeotes from a subsurface gold mine as revealed by analysis of genome fragments.</title>
        <authorList>
            <person name="Nunoura T."/>
            <person name="Hirayama H."/>
            <person name="Takami H."/>
            <person name="Oida H."/>
            <person name="Nishi S."/>
            <person name="Shimamura S."/>
            <person name="Suzuki Y."/>
            <person name="Inagaki F."/>
            <person name="Takai K."/>
            <person name="Nealson K.H."/>
            <person name="Horikoshi K."/>
        </authorList>
    </citation>
    <scope>NUCLEOTIDE SEQUENCE</scope>
</reference>
<organism evidence="6">
    <name type="scientific">uncultured Acetothermia bacterium</name>
    <dbReference type="NCBI Taxonomy" id="236499"/>
    <lineage>
        <taxon>Bacteria</taxon>
        <taxon>Candidatus Bipolaricaulota</taxon>
        <taxon>environmental samples</taxon>
    </lineage>
</organism>
<dbReference type="SMART" id="SM00382">
    <property type="entry name" value="AAA"/>
    <property type="match status" value="1"/>
</dbReference>
<proteinExistence type="predicted"/>
<dbReference type="Pfam" id="PF00005">
    <property type="entry name" value="ABC_tran"/>
    <property type="match status" value="1"/>
</dbReference>
<dbReference type="PROSITE" id="PS00211">
    <property type="entry name" value="ABC_TRANSPORTER_1"/>
    <property type="match status" value="1"/>
</dbReference>
<evidence type="ECO:0000259" key="4">
    <source>
        <dbReference type="PROSITE" id="PS50893"/>
    </source>
</evidence>
<gene>
    <name evidence="5" type="ORF">HGMM_F01E02C31</name>
    <name evidence="6" type="ORF">HGMM_F01H03C23</name>
</gene>
<name>H5S8Y5_9BACT</name>
<keyword evidence="1" id="KW-0813">Transport</keyword>
<dbReference type="GO" id="GO:0005524">
    <property type="term" value="F:ATP binding"/>
    <property type="evidence" value="ECO:0007669"/>
    <property type="project" value="UniProtKB-KW"/>
</dbReference>